<keyword evidence="1" id="KW-1133">Transmembrane helix</keyword>
<evidence type="ECO:0000313" key="3">
    <source>
        <dbReference type="Proteomes" id="UP001597506"/>
    </source>
</evidence>
<dbReference type="InterPro" id="IPR010718">
    <property type="entry name" value="DUF1294"/>
</dbReference>
<feature type="transmembrane region" description="Helical" evidence="1">
    <location>
        <begin position="70"/>
        <end position="89"/>
    </location>
</feature>
<sequence length="92" mass="10946">MDAIISIIYWYVLFINMIGLYIMKTDKQRARKQKYRIKENTIWKISFLGGAIGTFLGMRMFRHKTKHKSFAWGLPLLAVAESLLFLWIYQVI</sequence>
<keyword evidence="1" id="KW-0812">Transmembrane</keyword>
<organism evidence="2 3">
    <name type="scientific">Bacillus seohaeanensis</name>
    <dbReference type="NCBI Taxonomy" id="284580"/>
    <lineage>
        <taxon>Bacteria</taxon>
        <taxon>Bacillati</taxon>
        <taxon>Bacillota</taxon>
        <taxon>Bacilli</taxon>
        <taxon>Bacillales</taxon>
        <taxon>Bacillaceae</taxon>
        <taxon>Bacillus</taxon>
    </lineage>
</organism>
<name>A0ABW5RS76_9BACI</name>
<dbReference type="InterPro" id="IPR012156">
    <property type="entry name" value="Cold_shock_CspA"/>
</dbReference>
<dbReference type="PIRSF" id="PIRSF002599">
    <property type="entry name" value="Cold_shock_A"/>
    <property type="match status" value="1"/>
</dbReference>
<keyword evidence="1" id="KW-0472">Membrane</keyword>
<gene>
    <name evidence="2" type="ORF">ACFSUL_12365</name>
</gene>
<reference evidence="3" key="1">
    <citation type="journal article" date="2019" name="Int. J. Syst. Evol. Microbiol.">
        <title>The Global Catalogue of Microorganisms (GCM) 10K type strain sequencing project: providing services to taxonomists for standard genome sequencing and annotation.</title>
        <authorList>
            <consortium name="The Broad Institute Genomics Platform"/>
            <consortium name="The Broad Institute Genome Sequencing Center for Infectious Disease"/>
            <person name="Wu L."/>
            <person name="Ma J."/>
        </authorList>
    </citation>
    <scope>NUCLEOTIDE SEQUENCE [LARGE SCALE GENOMIC DNA]</scope>
    <source>
        <strain evidence="3">KCTC 3913</strain>
    </source>
</reference>
<evidence type="ECO:0000313" key="2">
    <source>
        <dbReference type="EMBL" id="MFD2681538.1"/>
    </source>
</evidence>
<dbReference type="EMBL" id="JBHUMF010000030">
    <property type="protein sequence ID" value="MFD2681538.1"/>
    <property type="molecule type" value="Genomic_DNA"/>
</dbReference>
<accession>A0ABW5RS76</accession>
<protein>
    <submittedName>
        <fullName evidence="2">DUF1294 domain-containing protein</fullName>
    </submittedName>
</protein>
<keyword evidence="3" id="KW-1185">Reference proteome</keyword>
<feature type="transmembrane region" description="Helical" evidence="1">
    <location>
        <begin position="6"/>
        <end position="22"/>
    </location>
</feature>
<evidence type="ECO:0000256" key="1">
    <source>
        <dbReference type="SAM" id="Phobius"/>
    </source>
</evidence>
<dbReference type="Proteomes" id="UP001597506">
    <property type="component" value="Unassembled WGS sequence"/>
</dbReference>
<dbReference type="RefSeq" id="WP_377935839.1">
    <property type="nucleotide sequence ID" value="NZ_JBHUMF010000030.1"/>
</dbReference>
<feature type="transmembrane region" description="Helical" evidence="1">
    <location>
        <begin position="42"/>
        <end position="58"/>
    </location>
</feature>
<proteinExistence type="predicted"/>
<dbReference type="Pfam" id="PF06961">
    <property type="entry name" value="DUF1294"/>
    <property type="match status" value="1"/>
</dbReference>
<comment type="caution">
    <text evidence="2">The sequence shown here is derived from an EMBL/GenBank/DDBJ whole genome shotgun (WGS) entry which is preliminary data.</text>
</comment>